<evidence type="ECO:0000313" key="3">
    <source>
        <dbReference type="EMBL" id="KIM41034.1"/>
    </source>
</evidence>
<keyword evidence="1" id="KW-0812">Transmembrane</keyword>
<feature type="transmembrane region" description="Helical" evidence="1">
    <location>
        <begin position="208"/>
        <end position="226"/>
    </location>
</feature>
<feature type="transmembrane region" description="Helical" evidence="1">
    <location>
        <begin position="44"/>
        <end position="64"/>
    </location>
</feature>
<dbReference type="Proteomes" id="UP000053424">
    <property type="component" value="Unassembled WGS sequence"/>
</dbReference>
<keyword evidence="2" id="KW-0732">Signal</keyword>
<dbReference type="PANTHER" id="PTHR35043">
    <property type="entry name" value="TRANSCRIPTION FACTOR DOMAIN-CONTAINING PROTEIN"/>
    <property type="match status" value="1"/>
</dbReference>
<feature type="transmembrane region" description="Helical" evidence="1">
    <location>
        <begin position="374"/>
        <end position="396"/>
    </location>
</feature>
<sequence>MILLAFLCLTLFDSSWRSQAFPLDNNHILPHGERGILDEGNCRSIIQILLSCIATLLACSWIAVHPNVPAQTDGPWKVFKTRLTIMAYFMFIPEIVFVWATRQWFNAWCISDKHKDKGWTMTHGFFFVMGGFTLHDAEGKPMRLRNFRHLESLVTEGKLEWPTITQDEIKSRTIRGLRFVNAVLFLQIVWFIYHIIYRGANKLPLTQIEVATLAYLTLAGLVYFMWRNKPSISWRKPVASGEQAPLLDADRSTLVMRNNSTEGEASQAPVDPQNAGPFFAHDEVPRYPNDPVPLSYIIRRDPPIYDPSIGPSGLENRGRVAKLLDAYILEPFHKIRYGIGALSGSISPFETDSPRIPEFYASDMSGIQTAPAGIAGLAGCTIFGLIYSIAWAFHFPSMAEAWIWRITAICVATIPVCLTVVSALRPHIEKVLVSQEADADERRAEFLFNCVDFVGIGLLFVLMLARTMLVVLPIIVLRSFPDGSCLA</sequence>
<dbReference type="PANTHER" id="PTHR35043:SF7">
    <property type="entry name" value="TRANSCRIPTION FACTOR DOMAIN-CONTAINING PROTEIN"/>
    <property type="match status" value="1"/>
</dbReference>
<name>A0A0C3C9X8_HEBCY</name>
<evidence type="ECO:0000256" key="2">
    <source>
        <dbReference type="SAM" id="SignalP"/>
    </source>
</evidence>
<dbReference type="OrthoDB" id="9451547at2759"/>
<dbReference type="EMBL" id="KN831781">
    <property type="protein sequence ID" value="KIM41034.1"/>
    <property type="molecule type" value="Genomic_DNA"/>
</dbReference>
<feature type="signal peptide" evidence="2">
    <location>
        <begin position="1"/>
        <end position="20"/>
    </location>
</feature>
<proteinExistence type="predicted"/>
<feature type="transmembrane region" description="Helical" evidence="1">
    <location>
        <begin position="85"/>
        <end position="105"/>
    </location>
</feature>
<keyword evidence="1" id="KW-0472">Membrane</keyword>
<accession>A0A0C3C9X8</accession>
<dbReference type="STRING" id="686832.A0A0C3C9X8"/>
<dbReference type="HOGENOM" id="CLU_022883_6_1_1"/>
<feature type="transmembrane region" description="Helical" evidence="1">
    <location>
        <begin position="179"/>
        <end position="196"/>
    </location>
</feature>
<organism evidence="3 4">
    <name type="scientific">Hebeloma cylindrosporum</name>
    <dbReference type="NCBI Taxonomy" id="76867"/>
    <lineage>
        <taxon>Eukaryota</taxon>
        <taxon>Fungi</taxon>
        <taxon>Dikarya</taxon>
        <taxon>Basidiomycota</taxon>
        <taxon>Agaricomycotina</taxon>
        <taxon>Agaricomycetes</taxon>
        <taxon>Agaricomycetidae</taxon>
        <taxon>Agaricales</taxon>
        <taxon>Agaricineae</taxon>
        <taxon>Hymenogastraceae</taxon>
        <taxon>Hebeloma</taxon>
    </lineage>
</organism>
<protein>
    <submittedName>
        <fullName evidence="3">Uncharacterized protein</fullName>
    </submittedName>
</protein>
<reference evidence="4" key="2">
    <citation type="submission" date="2015-01" db="EMBL/GenBank/DDBJ databases">
        <title>Evolutionary Origins and Diversification of the Mycorrhizal Mutualists.</title>
        <authorList>
            <consortium name="DOE Joint Genome Institute"/>
            <consortium name="Mycorrhizal Genomics Consortium"/>
            <person name="Kohler A."/>
            <person name="Kuo A."/>
            <person name="Nagy L.G."/>
            <person name="Floudas D."/>
            <person name="Copeland A."/>
            <person name="Barry K.W."/>
            <person name="Cichocki N."/>
            <person name="Veneault-Fourrey C."/>
            <person name="LaButti K."/>
            <person name="Lindquist E.A."/>
            <person name="Lipzen A."/>
            <person name="Lundell T."/>
            <person name="Morin E."/>
            <person name="Murat C."/>
            <person name="Riley R."/>
            <person name="Ohm R."/>
            <person name="Sun H."/>
            <person name="Tunlid A."/>
            <person name="Henrissat B."/>
            <person name="Grigoriev I.V."/>
            <person name="Hibbett D.S."/>
            <person name="Martin F."/>
        </authorList>
    </citation>
    <scope>NUCLEOTIDE SEQUENCE [LARGE SCALE GENOMIC DNA]</scope>
    <source>
        <strain evidence="4">h7</strain>
    </source>
</reference>
<feature type="transmembrane region" description="Helical" evidence="1">
    <location>
        <begin position="402"/>
        <end position="425"/>
    </location>
</feature>
<evidence type="ECO:0000256" key="1">
    <source>
        <dbReference type="SAM" id="Phobius"/>
    </source>
</evidence>
<dbReference type="AlphaFoldDB" id="A0A0C3C9X8"/>
<feature type="chain" id="PRO_5002162400" evidence="2">
    <location>
        <begin position="21"/>
        <end position="487"/>
    </location>
</feature>
<gene>
    <name evidence="3" type="ORF">M413DRAFT_28127</name>
</gene>
<reference evidence="3 4" key="1">
    <citation type="submission" date="2014-04" db="EMBL/GenBank/DDBJ databases">
        <authorList>
            <consortium name="DOE Joint Genome Institute"/>
            <person name="Kuo A."/>
            <person name="Gay G."/>
            <person name="Dore J."/>
            <person name="Kohler A."/>
            <person name="Nagy L.G."/>
            <person name="Floudas D."/>
            <person name="Copeland A."/>
            <person name="Barry K.W."/>
            <person name="Cichocki N."/>
            <person name="Veneault-Fourrey C."/>
            <person name="LaButti K."/>
            <person name="Lindquist E.A."/>
            <person name="Lipzen A."/>
            <person name="Lundell T."/>
            <person name="Morin E."/>
            <person name="Murat C."/>
            <person name="Sun H."/>
            <person name="Tunlid A."/>
            <person name="Henrissat B."/>
            <person name="Grigoriev I.V."/>
            <person name="Hibbett D.S."/>
            <person name="Martin F."/>
            <person name="Nordberg H.P."/>
            <person name="Cantor M.N."/>
            <person name="Hua S.X."/>
        </authorList>
    </citation>
    <scope>NUCLEOTIDE SEQUENCE [LARGE SCALE GENOMIC DNA]</scope>
    <source>
        <strain evidence="4">h7</strain>
    </source>
</reference>
<keyword evidence="4" id="KW-1185">Reference proteome</keyword>
<evidence type="ECO:0000313" key="4">
    <source>
        <dbReference type="Proteomes" id="UP000053424"/>
    </source>
</evidence>
<keyword evidence="1" id="KW-1133">Transmembrane helix</keyword>
<feature type="transmembrane region" description="Helical" evidence="1">
    <location>
        <begin position="446"/>
        <end position="476"/>
    </location>
</feature>